<feature type="domain" description="Rhodopsin" evidence="7">
    <location>
        <begin position="42"/>
        <end position="286"/>
    </location>
</feature>
<accession>A0AAD4EUY6</accession>
<feature type="transmembrane region" description="Helical" evidence="6">
    <location>
        <begin position="223"/>
        <end position="247"/>
    </location>
</feature>
<evidence type="ECO:0000259" key="7">
    <source>
        <dbReference type="Pfam" id="PF20684"/>
    </source>
</evidence>
<name>A0AAD4EUY6_9PEZI</name>
<protein>
    <recommendedName>
        <fullName evidence="7">Rhodopsin domain-containing protein</fullName>
    </recommendedName>
</protein>
<dbReference type="InterPro" id="IPR049326">
    <property type="entry name" value="Rhodopsin_dom_fungi"/>
</dbReference>
<reference evidence="8" key="1">
    <citation type="submission" date="2023-02" db="EMBL/GenBank/DDBJ databases">
        <authorList>
            <person name="Palmer J.M."/>
        </authorList>
    </citation>
    <scope>NUCLEOTIDE SEQUENCE</scope>
    <source>
        <strain evidence="8">FW57</strain>
    </source>
</reference>
<dbReference type="AlphaFoldDB" id="A0AAD4EUY6"/>
<evidence type="ECO:0000313" key="8">
    <source>
        <dbReference type="EMBL" id="KAG7287982.1"/>
    </source>
</evidence>
<evidence type="ECO:0000256" key="3">
    <source>
        <dbReference type="ARBA" id="ARBA00022989"/>
    </source>
</evidence>
<sequence>MDPPTSTTPASYPPEYVNASNAGRIVGVVGAFHFIAFAFVSLRVYVRLFMVRAFGVDDGLIVLACALALGSWICLVLQIPYGLGRHGPVVSVADRTAFEHIGFWKTVFSDGVAMGLLRVSMAISLLRLKSDLKWYRWSLFAVVVFVVAYSIQAVAWLFVYCVPYSGWWEFQWLNPFDPRCKSFTVFVNLTYWNIACNIFTDVVLGALPVPIIWSLKMKLRLRLYVIGILNLGYLSVLMGILKAIYMLTTGGSPDTIFDYWVHFWQNLQLNLGIIAACASFLKPLVGRLLKINSSVGYSYPSGPYARSGRTPMGAGTIGSKYPNRRRGDRSHQDLDEFELHTKNGDNQVVTRVHAASPVGASQDYSSAEAVDAVPSDSNSEEIILQKQDSAKGRGIVMTRDVTVRYTNK</sequence>
<comment type="subcellular location">
    <subcellularLocation>
        <location evidence="1">Membrane</location>
        <topology evidence="1">Multi-pass membrane protein</topology>
    </subcellularLocation>
</comment>
<keyword evidence="2 6" id="KW-0812">Transmembrane</keyword>
<evidence type="ECO:0000256" key="2">
    <source>
        <dbReference type="ARBA" id="ARBA00022692"/>
    </source>
</evidence>
<feature type="transmembrane region" description="Helical" evidence="6">
    <location>
        <begin position="267"/>
        <end position="285"/>
    </location>
</feature>
<dbReference type="InterPro" id="IPR052337">
    <property type="entry name" value="SAT4-like"/>
</dbReference>
<evidence type="ECO:0000256" key="5">
    <source>
        <dbReference type="ARBA" id="ARBA00038359"/>
    </source>
</evidence>
<evidence type="ECO:0000256" key="4">
    <source>
        <dbReference type="ARBA" id="ARBA00023136"/>
    </source>
</evidence>
<evidence type="ECO:0000256" key="1">
    <source>
        <dbReference type="ARBA" id="ARBA00004141"/>
    </source>
</evidence>
<dbReference type="GO" id="GO:0016020">
    <property type="term" value="C:membrane"/>
    <property type="evidence" value="ECO:0007669"/>
    <property type="project" value="UniProtKB-SubCell"/>
</dbReference>
<evidence type="ECO:0000313" key="9">
    <source>
        <dbReference type="Proteomes" id="UP001197093"/>
    </source>
</evidence>
<dbReference type="Pfam" id="PF20684">
    <property type="entry name" value="Fung_rhodopsin"/>
    <property type="match status" value="1"/>
</dbReference>
<feature type="transmembrane region" description="Helical" evidence="6">
    <location>
        <begin position="101"/>
        <end position="125"/>
    </location>
</feature>
<keyword evidence="9" id="KW-1185">Reference proteome</keyword>
<organism evidence="8 9">
    <name type="scientific">Staphylotrichum longicolle</name>
    <dbReference type="NCBI Taxonomy" id="669026"/>
    <lineage>
        <taxon>Eukaryota</taxon>
        <taxon>Fungi</taxon>
        <taxon>Dikarya</taxon>
        <taxon>Ascomycota</taxon>
        <taxon>Pezizomycotina</taxon>
        <taxon>Sordariomycetes</taxon>
        <taxon>Sordariomycetidae</taxon>
        <taxon>Sordariales</taxon>
        <taxon>Chaetomiaceae</taxon>
        <taxon>Staphylotrichum</taxon>
    </lineage>
</organism>
<comment type="similarity">
    <text evidence="5">Belongs to the SAT4 family.</text>
</comment>
<keyword evidence="3 6" id="KW-1133">Transmembrane helix</keyword>
<evidence type="ECO:0000256" key="6">
    <source>
        <dbReference type="SAM" id="Phobius"/>
    </source>
</evidence>
<comment type="caution">
    <text evidence="8">The sequence shown here is derived from an EMBL/GenBank/DDBJ whole genome shotgun (WGS) entry which is preliminary data.</text>
</comment>
<dbReference type="Proteomes" id="UP001197093">
    <property type="component" value="Unassembled WGS sequence"/>
</dbReference>
<keyword evidence="4 6" id="KW-0472">Membrane</keyword>
<feature type="transmembrane region" description="Helical" evidence="6">
    <location>
        <begin position="58"/>
        <end position="81"/>
    </location>
</feature>
<gene>
    <name evidence="8" type="ORF">NEMBOFW57_007502</name>
</gene>
<feature type="transmembrane region" description="Helical" evidence="6">
    <location>
        <begin position="191"/>
        <end position="211"/>
    </location>
</feature>
<dbReference type="PANTHER" id="PTHR33048:SF167">
    <property type="entry name" value="INTEGRAL MEMBRANE PROTEIN"/>
    <property type="match status" value="1"/>
</dbReference>
<feature type="transmembrane region" description="Helical" evidence="6">
    <location>
        <begin position="25"/>
        <end position="46"/>
    </location>
</feature>
<dbReference type="PANTHER" id="PTHR33048">
    <property type="entry name" value="PTH11-LIKE INTEGRAL MEMBRANE PROTEIN (AFU_ORTHOLOGUE AFUA_5G11245)"/>
    <property type="match status" value="1"/>
</dbReference>
<proteinExistence type="inferred from homology"/>
<feature type="transmembrane region" description="Helical" evidence="6">
    <location>
        <begin position="137"/>
        <end position="159"/>
    </location>
</feature>
<dbReference type="EMBL" id="JAHCVI010000003">
    <property type="protein sequence ID" value="KAG7287982.1"/>
    <property type="molecule type" value="Genomic_DNA"/>
</dbReference>